<dbReference type="InterPro" id="IPR001131">
    <property type="entry name" value="Peptidase_M24B_aminopep-P_CS"/>
</dbReference>
<dbReference type="Gene3D" id="3.40.350.10">
    <property type="entry name" value="Creatinase/prolidase N-terminal domain"/>
    <property type="match status" value="1"/>
</dbReference>
<dbReference type="EC" id="3.4.11.9" evidence="4"/>
<evidence type="ECO:0000256" key="2">
    <source>
        <dbReference type="ARBA" id="ARBA00001936"/>
    </source>
</evidence>
<dbReference type="InterPro" id="IPR029149">
    <property type="entry name" value="Creatin/AminoP/Spt16_N"/>
</dbReference>
<dbReference type="InterPro" id="IPR000994">
    <property type="entry name" value="Pept_M24"/>
</dbReference>
<dbReference type="InterPro" id="IPR007865">
    <property type="entry name" value="Aminopep_P_N"/>
</dbReference>
<dbReference type="AlphaFoldDB" id="A0A5F2BU49"/>
<dbReference type="EMBL" id="RQGN01000011">
    <property type="protein sequence ID" value="TGM09658.1"/>
    <property type="molecule type" value="Genomic_DNA"/>
</dbReference>
<comment type="caution">
    <text evidence="12">The sequence shown here is derived from an EMBL/GenBank/DDBJ whole genome shotgun (WGS) entry which is preliminary data.</text>
</comment>
<dbReference type="OrthoDB" id="9806388at2"/>
<dbReference type="PANTHER" id="PTHR43226">
    <property type="entry name" value="XAA-PRO AMINOPEPTIDASE 3"/>
    <property type="match status" value="1"/>
</dbReference>
<dbReference type="SMART" id="SM01011">
    <property type="entry name" value="AMP_N"/>
    <property type="match status" value="1"/>
</dbReference>
<dbReference type="Gene3D" id="3.90.230.10">
    <property type="entry name" value="Creatinase/methionine aminopeptidase superfamily"/>
    <property type="match status" value="1"/>
</dbReference>
<feature type="domain" description="Aminopeptidase P N-terminal" evidence="11">
    <location>
        <begin position="1"/>
        <end position="131"/>
    </location>
</feature>
<gene>
    <name evidence="12" type="ORF">EHQ76_01790</name>
</gene>
<keyword evidence="6 10" id="KW-0479">Metal-binding</keyword>
<evidence type="ECO:0000256" key="9">
    <source>
        <dbReference type="ARBA" id="ARBA00023211"/>
    </source>
</evidence>
<sequence length="430" mass="48906">MTQNVYQERISEVQKKLKEGEVLIVFAASHLIRNRDVEYKFRQDSDYYYLTGLDESDGILILKNSYKAIFVLPKDKEKEIWTGIRIGKDKAKELLNLDETFDTVEWESKLDGILLNQHTLFHFFGRDLVRDTKLIEWIHSLNQRSREGKFGPRRIESPDFLHWMRMFKSPSEISALQESARITALGHERLMRESKPGMFEYELEAILESEYLKHGAWGGGYGHIVAGGKNATILHYTSNNCQLNDGELVLVDSGAEKGYYTADVTRNFPVGKKFSPEQKAVYEVVLKAQKEAVAGTKEGVEFVAIHNQAVKTLVEGLKDLGLLDGSVDSILEKGTFRKYYMHRTSHYLGMDVHDVGTYYQNGSSKKLENGQVITIEPGLYFDPTDPEIPEKFRGIGIRIEDDVLVQGASPVNLTSMIPKEVDEIEARKNG</sequence>
<accession>A0A5F2BU49</accession>
<evidence type="ECO:0000256" key="1">
    <source>
        <dbReference type="ARBA" id="ARBA00001424"/>
    </source>
</evidence>
<comment type="catalytic activity">
    <reaction evidence="1">
        <text>Release of any N-terminal amino acid, including proline, that is linked to proline, even from a dipeptide or tripeptide.</text>
        <dbReference type="EC" id="3.4.11.9"/>
    </reaction>
</comment>
<keyword evidence="9" id="KW-0464">Manganese</keyword>
<dbReference type="Pfam" id="PF00557">
    <property type="entry name" value="Peptidase_M24"/>
    <property type="match status" value="1"/>
</dbReference>
<dbReference type="CDD" id="cd01087">
    <property type="entry name" value="Prolidase"/>
    <property type="match status" value="1"/>
</dbReference>
<dbReference type="GO" id="GO:0006508">
    <property type="term" value="P:proteolysis"/>
    <property type="evidence" value="ECO:0007669"/>
    <property type="project" value="UniProtKB-KW"/>
</dbReference>
<evidence type="ECO:0000256" key="10">
    <source>
        <dbReference type="RuleBase" id="RU000590"/>
    </source>
</evidence>
<dbReference type="GO" id="GO:0005829">
    <property type="term" value="C:cytosol"/>
    <property type="evidence" value="ECO:0007669"/>
    <property type="project" value="TreeGrafter"/>
</dbReference>
<dbReference type="SUPFAM" id="SSF53092">
    <property type="entry name" value="Creatinase/prolidase N-terminal domain"/>
    <property type="match status" value="1"/>
</dbReference>
<evidence type="ECO:0000256" key="7">
    <source>
        <dbReference type="ARBA" id="ARBA00022801"/>
    </source>
</evidence>
<dbReference type="Proteomes" id="UP000298429">
    <property type="component" value="Unassembled WGS sequence"/>
</dbReference>
<dbReference type="RefSeq" id="WP_135669488.1">
    <property type="nucleotide sequence ID" value="NZ_RQGN01000011.1"/>
</dbReference>
<evidence type="ECO:0000256" key="5">
    <source>
        <dbReference type="ARBA" id="ARBA00022670"/>
    </source>
</evidence>
<dbReference type="InterPro" id="IPR036005">
    <property type="entry name" value="Creatinase/aminopeptidase-like"/>
</dbReference>
<name>A0A5F2BU49_9LEPT</name>
<evidence type="ECO:0000256" key="3">
    <source>
        <dbReference type="ARBA" id="ARBA00008766"/>
    </source>
</evidence>
<dbReference type="InterPro" id="IPR052433">
    <property type="entry name" value="X-Pro_dipept-like"/>
</dbReference>
<evidence type="ECO:0000259" key="11">
    <source>
        <dbReference type="SMART" id="SM01011"/>
    </source>
</evidence>
<dbReference type="PANTHER" id="PTHR43226:SF4">
    <property type="entry name" value="XAA-PRO AMINOPEPTIDASE 3"/>
    <property type="match status" value="1"/>
</dbReference>
<reference evidence="12 13" key="1">
    <citation type="journal article" date="2019" name="PLoS Negl. Trop. Dis.">
        <title>Revisiting the worldwide diversity of Leptospira species in the environment.</title>
        <authorList>
            <person name="Vincent A.T."/>
            <person name="Schiettekatte O."/>
            <person name="Bourhy P."/>
            <person name="Veyrier F.J."/>
            <person name="Picardeau M."/>
        </authorList>
    </citation>
    <scope>NUCLEOTIDE SEQUENCE [LARGE SCALE GENOMIC DNA]</scope>
    <source>
        <strain evidence="12 13">201702444</strain>
    </source>
</reference>
<dbReference type="GO" id="GO:0070006">
    <property type="term" value="F:metalloaminopeptidase activity"/>
    <property type="evidence" value="ECO:0007669"/>
    <property type="project" value="InterPro"/>
</dbReference>
<dbReference type="SUPFAM" id="SSF55920">
    <property type="entry name" value="Creatinase/aminopeptidase"/>
    <property type="match status" value="1"/>
</dbReference>
<keyword evidence="8" id="KW-0482">Metalloprotease</keyword>
<evidence type="ECO:0000256" key="4">
    <source>
        <dbReference type="ARBA" id="ARBA00012574"/>
    </source>
</evidence>
<protein>
    <recommendedName>
        <fullName evidence="4">Xaa-Pro aminopeptidase</fullName>
        <ecNumber evidence="4">3.4.11.9</ecNumber>
    </recommendedName>
</protein>
<keyword evidence="7" id="KW-0378">Hydrolase</keyword>
<evidence type="ECO:0000313" key="13">
    <source>
        <dbReference type="Proteomes" id="UP000298429"/>
    </source>
</evidence>
<evidence type="ECO:0000256" key="6">
    <source>
        <dbReference type="ARBA" id="ARBA00022723"/>
    </source>
</evidence>
<organism evidence="12 13">
    <name type="scientific">Leptospira barantonii</name>
    <dbReference type="NCBI Taxonomy" id="2023184"/>
    <lineage>
        <taxon>Bacteria</taxon>
        <taxon>Pseudomonadati</taxon>
        <taxon>Spirochaetota</taxon>
        <taxon>Spirochaetia</taxon>
        <taxon>Leptospirales</taxon>
        <taxon>Leptospiraceae</taxon>
        <taxon>Leptospira</taxon>
    </lineage>
</organism>
<comment type="similarity">
    <text evidence="3 10">Belongs to the peptidase M24B family.</text>
</comment>
<evidence type="ECO:0000256" key="8">
    <source>
        <dbReference type="ARBA" id="ARBA00023049"/>
    </source>
</evidence>
<dbReference type="GO" id="GO:0030145">
    <property type="term" value="F:manganese ion binding"/>
    <property type="evidence" value="ECO:0007669"/>
    <property type="project" value="InterPro"/>
</dbReference>
<proteinExistence type="inferred from homology"/>
<keyword evidence="5" id="KW-0645">Protease</keyword>
<evidence type="ECO:0000313" key="12">
    <source>
        <dbReference type="EMBL" id="TGM09658.1"/>
    </source>
</evidence>
<dbReference type="Pfam" id="PF05195">
    <property type="entry name" value="AMP_N"/>
    <property type="match status" value="1"/>
</dbReference>
<dbReference type="PROSITE" id="PS00491">
    <property type="entry name" value="PROLINE_PEPTIDASE"/>
    <property type="match status" value="1"/>
</dbReference>
<comment type="cofactor">
    <cofactor evidence="2">
        <name>Mn(2+)</name>
        <dbReference type="ChEBI" id="CHEBI:29035"/>
    </cofactor>
</comment>